<dbReference type="KEGG" id="ddi:DDB_G0292208"/>
<dbReference type="PaxDb" id="44689-DDB0267117"/>
<dbReference type="GeneID" id="8628570"/>
<reference evidence="2 3" key="1">
    <citation type="journal article" date="2005" name="Nature">
        <title>The genome of the social amoeba Dictyostelium discoideum.</title>
        <authorList>
            <consortium name="The Dictyostelium discoideum Sequencing Consortium"/>
            <person name="Eichinger L."/>
            <person name="Pachebat J.A."/>
            <person name="Glockner G."/>
            <person name="Rajandream M.A."/>
            <person name="Sucgang R."/>
            <person name="Berriman M."/>
            <person name="Song J."/>
            <person name="Olsen R."/>
            <person name="Szafranski K."/>
            <person name="Xu Q."/>
            <person name="Tunggal B."/>
            <person name="Kummerfeld S."/>
            <person name="Madera M."/>
            <person name="Konfortov B.A."/>
            <person name="Rivero F."/>
            <person name="Bankier A.T."/>
            <person name="Lehmann R."/>
            <person name="Hamlin N."/>
            <person name="Davies R."/>
            <person name="Gaudet P."/>
            <person name="Fey P."/>
            <person name="Pilcher K."/>
            <person name="Chen G."/>
            <person name="Saunders D."/>
            <person name="Sodergren E."/>
            <person name="Davis P."/>
            <person name="Kerhornou A."/>
            <person name="Nie X."/>
            <person name="Hall N."/>
            <person name="Anjard C."/>
            <person name="Hemphill L."/>
            <person name="Bason N."/>
            <person name="Farbrother P."/>
            <person name="Desany B."/>
            <person name="Just E."/>
            <person name="Morio T."/>
            <person name="Rost R."/>
            <person name="Churcher C."/>
            <person name="Cooper J."/>
            <person name="Haydock S."/>
            <person name="van Driessche N."/>
            <person name="Cronin A."/>
            <person name="Goodhead I."/>
            <person name="Muzny D."/>
            <person name="Mourier T."/>
            <person name="Pain A."/>
            <person name="Lu M."/>
            <person name="Harper D."/>
            <person name="Lindsay R."/>
            <person name="Hauser H."/>
            <person name="James K."/>
            <person name="Quiles M."/>
            <person name="Madan Babu M."/>
            <person name="Saito T."/>
            <person name="Buchrieser C."/>
            <person name="Wardroper A."/>
            <person name="Felder M."/>
            <person name="Thangavelu M."/>
            <person name="Johnson D."/>
            <person name="Knights A."/>
            <person name="Loulseged H."/>
            <person name="Mungall K."/>
            <person name="Oliver K."/>
            <person name="Price C."/>
            <person name="Quail M.A."/>
            <person name="Urushihara H."/>
            <person name="Hernandez J."/>
            <person name="Rabbinowitsch E."/>
            <person name="Steffen D."/>
            <person name="Sanders M."/>
            <person name="Ma J."/>
            <person name="Kohara Y."/>
            <person name="Sharp S."/>
            <person name="Simmonds M."/>
            <person name="Spiegler S."/>
            <person name="Tivey A."/>
            <person name="Sugano S."/>
            <person name="White B."/>
            <person name="Walker D."/>
            <person name="Woodward J."/>
            <person name="Winckler T."/>
            <person name="Tanaka Y."/>
            <person name="Shaulsky G."/>
            <person name="Schleicher M."/>
            <person name="Weinstock G."/>
            <person name="Rosenthal A."/>
            <person name="Cox E.C."/>
            <person name="Chisholm R.L."/>
            <person name="Gibbs R."/>
            <person name="Loomis W.F."/>
            <person name="Platzer M."/>
            <person name="Kay R.R."/>
            <person name="Williams J."/>
            <person name="Dear P.H."/>
            <person name="Noegel A.A."/>
            <person name="Barrell B."/>
            <person name="Kuspa A."/>
        </authorList>
    </citation>
    <scope>NUCLEOTIDE SEQUENCE [LARGE SCALE GENOMIC DNA]</scope>
    <source>
        <strain evidence="2 3">AX4</strain>
    </source>
</reference>
<dbReference type="AlphaFoldDB" id="Q54DI6"/>
<keyword evidence="1 2" id="KW-0812">Transmembrane</keyword>
<protein>
    <submittedName>
        <fullName evidence="2">Transmembrane protein</fullName>
    </submittedName>
</protein>
<keyword evidence="1" id="KW-0472">Membrane</keyword>
<feature type="transmembrane region" description="Helical" evidence="1">
    <location>
        <begin position="26"/>
        <end position="49"/>
    </location>
</feature>
<proteinExistence type="predicted"/>
<sequence length="108" mass="11962">MAKKAASKMPEICLPGGMCYRFPPPCCSICCTVFSLFSMAGLFIIYALINNNYTKISGQTLWNHDQIENGKHASMVGAFIYLGVAGLCVFLFLCRKFTAPKHNPEDDE</sequence>
<keyword evidence="1" id="KW-1133">Transmembrane helix</keyword>
<comment type="caution">
    <text evidence="2">The sequence shown here is derived from an EMBL/GenBank/DDBJ whole genome shotgun (WGS) entry which is preliminary data.</text>
</comment>
<dbReference type="dictyBase" id="DDB_G0292208"/>
<dbReference type="OMA" id="PCCSICC"/>
<dbReference type="eggNOG" id="ENOG502RHZM">
    <property type="taxonomic scope" value="Eukaryota"/>
</dbReference>
<gene>
    <name evidence="2" type="ORF">DDB_G0292208</name>
</gene>
<organism evidence="2 3">
    <name type="scientific">Dictyostelium discoideum</name>
    <name type="common">Social amoeba</name>
    <dbReference type="NCBI Taxonomy" id="44689"/>
    <lineage>
        <taxon>Eukaryota</taxon>
        <taxon>Amoebozoa</taxon>
        <taxon>Evosea</taxon>
        <taxon>Eumycetozoa</taxon>
        <taxon>Dictyostelia</taxon>
        <taxon>Dictyosteliales</taxon>
        <taxon>Dictyosteliaceae</taxon>
        <taxon>Dictyostelium</taxon>
    </lineage>
</organism>
<dbReference type="EMBL" id="AAFI02000188">
    <property type="protein sequence ID" value="EAL61314.1"/>
    <property type="molecule type" value="Genomic_DNA"/>
</dbReference>
<name>Q54DI6_DICDI</name>
<keyword evidence="3" id="KW-1185">Reference proteome</keyword>
<evidence type="ECO:0000313" key="2">
    <source>
        <dbReference type="EMBL" id="EAL61314.1"/>
    </source>
</evidence>
<dbReference type="HOGENOM" id="CLU_2201992_0_0_1"/>
<dbReference type="InParanoid" id="Q54DI6"/>
<accession>Q54DI6</accession>
<dbReference type="VEuPathDB" id="AmoebaDB:DDB_G0292208"/>
<dbReference type="Proteomes" id="UP000002195">
    <property type="component" value="Unassembled WGS sequence"/>
</dbReference>
<evidence type="ECO:0000256" key="1">
    <source>
        <dbReference type="SAM" id="Phobius"/>
    </source>
</evidence>
<evidence type="ECO:0000313" key="3">
    <source>
        <dbReference type="Proteomes" id="UP000002195"/>
    </source>
</evidence>
<feature type="transmembrane region" description="Helical" evidence="1">
    <location>
        <begin position="72"/>
        <end position="93"/>
    </location>
</feature>
<dbReference type="RefSeq" id="XP_629741.1">
    <property type="nucleotide sequence ID" value="XM_629739.1"/>
</dbReference>